<reference evidence="12" key="1">
    <citation type="submission" date="2017-02" db="UniProtKB">
        <authorList>
            <consortium name="WormBaseParasite"/>
        </authorList>
    </citation>
    <scope>IDENTIFICATION</scope>
</reference>
<feature type="domain" description="PARP catalytic" evidence="9">
    <location>
        <begin position="46"/>
        <end position="129"/>
    </location>
</feature>
<proteinExistence type="predicted"/>
<keyword evidence="11" id="KW-1185">Reference proteome</keyword>
<evidence type="ECO:0000256" key="4">
    <source>
        <dbReference type="ARBA" id="ARBA00022695"/>
    </source>
</evidence>
<evidence type="ECO:0000256" key="3">
    <source>
        <dbReference type="ARBA" id="ARBA00022679"/>
    </source>
</evidence>
<dbReference type="GO" id="GO:0005730">
    <property type="term" value="C:nucleolus"/>
    <property type="evidence" value="ECO:0007669"/>
    <property type="project" value="TreeGrafter"/>
</dbReference>
<dbReference type="AlphaFoldDB" id="A0A0N4ZE09"/>
<dbReference type="PANTHER" id="PTHR10459:SF60">
    <property type="entry name" value="POLY [ADP-RIBOSE] POLYMERASE 2"/>
    <property type="match status" value="1"/>
</dbReference>
<dbReference type="Gene3D" id="3.90.228.10">
    <property type="match status" value="1"/>
</dbReference>
<dbReference type="GO" id="GO:0006302">
    <property type="term" value="P:double-strand break repair"/>
    <property type="evidence" value="ECO:0007669"/>
    <property type="project" value="TreeGrafter"/>
</dbReference>
<dbReference type="GO" id="GO:0003950">
    <property type="term" value="F:NAD+ poly-ADP-ribosyltransferase activity"/>
    <property type="evidence" value="ECO:0007669"/>
    <property type="project" value="UniProtKB-UniRule"/>
</dbReference>
<dbReference type="GO" id="GO:0070212">
    <property type="term" value="P:protein poly-ADP-ribosylation"/>
    <property type="evidence" value="ECO:0007669"/>
    <property type="project" value="TreeGrafter"/>
</dbReference>
<keyword evidence="4" id="KW-0548">Nucleotidyltransferase</keyword>
<evidence type="ECO:0000256" key="8">
    <source>
        <dbReference type="RuleBase" id="RU362114"/>
    </source>
</evidence>
<dbReference type="InterPro" id="IPR050800">
    <property type="entry name" value="ARTD/PARP"/>
</dbReference>
<keyword evidence="5 8" id="KW-0520">NAD</keyword>
<evidence type="ECO:0000256" key="2">
    <source>
        <dbReference type="ARBA" id="ARBA00022676"/>
    </source>
</evidence>
<evidence type="ECO:0000259" key="10">
    <source>
        <dbReference type="PROSITE" id="PS51060"/>
    </source>
</evidence>
<keyword evidence="3 8" id="KW-0808">Transferase</keyword>
<dbReference type="InterPro" id="IPR036616">
    <property type="entry name" value="Poly(ADP-ribose)pol_reg_dom_sf"/>
</dbReference>
<evidence type="ECO:0000256" key="7">
    <source>
        <dbReference type="ARBA" id="ARBA00033987"/>
    </source>
</evidence>
<comment type="subcellular location">
    <subcellularLocation>
        <location evidence="1">Nucleus</location>
    </subcellularLocation>
</comment>
<evidence type="ECO:0000256" key="1">
    <source>
        <dbReference type="ARBA" id="ARBA00004123"/>
    </source>
</evidence>
<dbReference type="PROSITE" id="PS51060">
    <property type="entry name" value="PARP_ALPHA_HD"/>
    <property type="match status" value="1"/>
</dbReference>
<evidence type="ECO:0000259" key="9">
    <source>
        <dbReference type="PROSITE" id="PS51059"/>
    </source>
</evidence>
<dbReference type="Gene3D" id="1.20.142.10">
    <property type="entry name" value="Poly(ADP-ribose) polymerase, regulatory domain"/>
    <property type="match status" value="1"/>
</dbReference>
<dbReference type="GO" id="GO:1990404">
    <property type="term" value="F:NAD+-protein mono-ADP-ribosyltransferase activity"/>
    <property type="evidence" value="ECO:0007669"/>
    <property type="project" value="TreeGrafter"/>
</dbReference>
<dbReference type="Pfam" id="PF02877">
    <property type="entry name" value="PARP_reg"/>
    <property type="match status" value="1"/>
</dbReference>
<feature type="domain" description="PARP alpha-helical" evidence="10">
    <location>
        <begin position="1"/>
        <end position="34"/>
    </location>
</feature>
<dbReference type="EC" id="2.4.2.-" evidence="8"/>
<dbReference type="PANTHER" id="PTHR10459">
    <property type="entry name" value="DNA LIGASE"/>
    <property type="match status" value="1"/>
</dbReference>
<dbReference type="GO" id="GO:0016779">
    <property type="term" value="F:nucleotidyltransferase activity"/>
    <property type="evidence" value="ECO:0007669"/>
    <property type="project" value="UniProtKB-KW"/>
</dbReference>
<sequence length="129" mass="15569">MKKPKLIDNEEELKKEIELLDALWDIEATVNTMNIDKPKAEKLDKHPMDDFYEKMKCELKHLEEDNEMRKTIVNVLKDTKCPTHTWYNYNVKDVFEVERDSEEDKFLKDIPNRKLLWHGSRVTNWYGIL</sequence>
<keyword evidence="2 8" id="KW-0328">Glycosyltransferase</keyword>
<evidence type="ECO:0000256" key="6">
    <source>
        <dbReference type="ARBA" id="ARBA00023242"/>
    </source>
</evidence>
<dbReference type="SUPFAM" id="SSF56399">
    <property type="entry name" value="ADP-ribosylation"/>
    <property type="match status" value="1"/>
</dbReference>
<keyword evidence="6" id="KW-0539">Nucleus</keyword>
<evidence type="ECO:0000313" key="11">
    <source>
        <dbReference type="Proteomes" id="UP000038045"/>
    </source>
</evidence>
<dbReference type="InterPro" id="IPR004102">
    <property type="entry name" value="Poly(ADP-ribose)pol_reg_dom"/>
</dbReference>
<dbReference type="Proteomes" id="UP000038045">
    <property type="component" value="Unplaced"/>
</dbReference>
<dbReference type="PROSITE" id="PS51059">
    <property type="entry name" value="PARP_CATALYTIC"/>
    <property type="match status" value="1"/>
</dbReference>
<dbReference type="SUPFAM" id="SSF47587">
    <property type="entry name" value="Domain of poly(ADP-ribose) polymerase"/>
    <property type="match status" value="1"/>
</dbReference>
<organism evidence="11 12">
    <name type="scientific">Parastrongyloides trichosuri</name>
    <name type="common">Possum-specific nematode worm</name>
    <dbReference type="NCBI Taxonomy" id="131310"/>
    <lineage>
        <taxon>Eukaryota</taxon>
        <taxon>Metazoa</taxon>
        <taxon>Ecdysozoa</taxon>
        <taxon>Nematoda</taxon>
        <taxon>Chromadorea</taxon>
        <taxon>Rhabditida</taxon>
        <taxon>Tylenchina</taxon>
        <taxon>Panagrolaimomorpha</taxon>
        <taxon>Strongyloidoidea</taxon>
        <taxon>Strongyloididae</taxon>
        <taxon>Parastrongyloides</taxon>
    </lineage>
</organism>
<dbReference type="STRING" id="131310.A0A0N4ZE09"/>
<evidence type="ECO:0000313" key="12">
    <source>
        <dbReference type="WBParaSite" id="PTRK_0000584400.1"/>
    </source>
</evidence>
<comment type="catalytic activity">
    <reaction evidence="7">
        <text>NAD(+) + (ADP-D-ribosyl)n-acceptor = nicotinamide + (ADP-D-ribosyl)n+1-acceptor + H(+).</text>
        <dbReference type="EC" id="2.4.2.30"/>
    </reaction>
</comment>
<name>A0A0N4ZE09_PARTI</name>
<protein>
    <recommendedName>
        <fullName evidence="8">Poly [ADP-ribose] polymerase</fullName>
        <shortName evidence="8">PARP</shortName>
        <ecNumber evidence="8">2.4.2.-</ecNumber>
    </recommendedName>
</protein>
<dbReference type="WBParaSite" id="PTRK_0000584400.1">
    <property type="protein sequence ID" value="PTRK_0000584400.1"/>
    <property type="gene ID" value="PTRK_0000584400"/>
</dbReference>
<evidence type="ECO:0000256" key="5">
    <source>
        <dbReference type="ARBA" id="ARBA00023027"/>
    </source>
</evidence>
<accession>A0A0N4ZE09</accession>
<dbReference type="InterPro" id="IPR012317">
    <property type="entry name" value="Poly(ADP-ribose)pol_cat_dom"/>
</dbReference>
<dbReference type="Pfam" id="PF00644">
    <property type="entry name" value="PARP"/>
    <property type="match status" value="1"/>
</dbReference>